<evidence type="ECO:0000256" key="3">
    <source>
        <dbReference type="ARBA" id="ARBA00022475"/>
    </source>
</evidence>
<keyword evidence="5 7" id="KW-1133">Transmembrane helix</keyword>
<feature type="region of interest" description="Disordered" evidence="8">
    <location>
        <begin position="1"/>
        <end position="22"/>
    </location>
</feature>
<feature type="transmembrane region" description="Helical" evidence="7">
    <location>
        <begin position="89"/>
        <end position="113"/>
    </location>
</feature>
<dbReference type="InterPro" id="IPR000515">
    <property type="entry name" value="MetI-like"/>
</dbReference>
<dbReference type="Proteomes" id="UP000002255">
    <property type="component" value="Chromosome"/>
</dbReference>
<dbReference type="HOGENOM" id="CLU_016047_1_1_11"/>
<dbReference type="GO" id="GO:0005886">
    <property type="term" value="C:plasma membrane"/>
    <property type="evidence" value="ECO:0007669"/>
    <property type="project" value="UniProtKB-SubCell"/>
</dbReference>
<dbReference type="PROSITE" id="PS50928">
    <property type="entry name" value="ABC_TM1"/>
    <property type="match status" value="1"/>
</dbReference>
<keyword evidence="4 7" id="KW-0812">Transmembrane</keyword>
<evidence type="ECO:0000256" key="5">
    <source>
        <dbReference type="ARBA" id="ARBA00022989"/>
    </source>
</evidence>
<evidence type="ECO:0000256" key="8">
    <source>
        <dbReference type="SAM" id="MobiDB-lite"/>
    </source>
</evidence>
<evidence type="ECO:0000313" key="10">
    <source>
        <dbReference type="EMBL" id="ACZ29950.1"/>
    </source>
</evidence>
<reference evidence="10 11" key="2">
    <citation type="journal article" date="2010" name="Stand. Genomic Sci.">
        <title>Complete genome sequence of Xylanimonas cellulosilytica type strain (XIL07).</title>
        <authorList>
            <person name="Foster B."/>
            <person name="Pukall R."/>
            <person name="Abt B."/>
            <person name="Nolan M."/>
            <person name="Glavina Del Rio T."/>
            <person name="Chen F."/>
            <person name="Lucas S."/>
            <person name="Tice H."/>
            <person name="Pitluck S."/>
            <person name="Cheng J.-F."/>
            <person name="Chertkov O."/>
            <person name="Brettin T."/>
            <person name="Han C."/>
            <person name="Detter J.C."/>
            <person name="Bruce D."/>
            <person name="Goodwin L."/>
            <person name="Ivanova N."/>
            <person name="Mavromatis K."/>
            <person name="Pati A."/>
            <person name="Mikhailova N."/>
            <person name="Chen A."/>
            <person name="Palaniappan K."/>
            <person name="Land M."/>
            <person name="Hauser L."/>
            <person name="Chang Y.-J."/>
            <person name="Jeffries C.D."/>
            <person name="Chain P."/>
            <person name="Rohde M."/>
            <person name="Goeker M."/>
            <person name="Bristow J."/>
            <person name="Eisen J.A."/>
            <person name="Markowitz V."/>
            <person name="Hugenholtz P."/>
            <person name="Kyrpides N.C."/>
            <person name="Klenk H.-P."/>
            <person name="Lapidus A."/>
        </authorList>
    </citation>
    <scope>NUCLEOTIDE SEQUENCE [LARGE SCALE GENOMIC DNA]</scope>
    <source>
        <strain evidence="11">DSM 15894 / CECT 5975 / LMG 20990 / XIL07</strain>
    </source>
</reference>
<dbReference type="GO" id="GO:0055085">
    <property type="term" value="P:transmembrane transport"/>
    <property type="evidence" value="ECO:0007669"/>
    <property type="project" value="InterPro"/>
</dbReference>
<dbReference type="EMBL" id="CP001821">
    <property type="protein sequence ID" value="ACZ29950.1"/>
    <property type="molecule type" value="Genomic_DNA"/>
</dbReference>
<dbReference type="InterPro" id="IPR035906">
    <property type="entry name" value="MetI-like_sf"/>
</dbReference>
<evidence type="ECO:0000256" key="2">
    <source>
        <dbReference type="ARBA" id="ARBA00022448"/>
    </source>
</evidence>
<dbReference type="STRING" id="446471.Xcel_0919"/>
<dbReference type="CDD" id="cd06261">
    <property type="entry name" value="TM_PBP2"/>
    <property type="match status" value="1"/>
</dbReference>
<keyword evidence="2 7" id="KW-0813">Transport</keyword>
<accession>D1BYA7</accession>
<dbReference type="AlphaFoldDB" id="D1BYA7"/>
<reference evidence="11" key="1">
    <citation type="submission" date="2009-11" db="EMBL/GenBank/DDBJ databases">
        <title>The complete chromosome of Xylanimonas cellulosilytica DSM 15894.</title>
        <authorList>
            <consortium name="US DOE Joint Genome Institute (JGI-PGF)"/>
            <person name="Lucas S."/>
            <person name="Copeland A."/>
            <person name="Lapidus A."/>
            <person name="Glavina del Rio T."/>
            <person name="Dalin E."/>
            <person name="Tice H."/>
            <person name="Bruce D."/>
            <person name="Goodwin L."/>
            <person name="Pitluck S."/>
            <person name="Kyrpides N."/>
            <person name="Mavromatis K."/>
            <person name="Ivanova N."/>
            <person name="Mikhailova N."/>
            <person name="Foster B."/>
            <person name="Clum A."/>
            <person name="Brettin T."/>
            <person name="Detter J.C."/>
            <person name="Han C."/>
            <person name="Larimer F."/>
            <person name="Land M."/>
            <person name="Hauser L."/>
            <person name="Markowitz V."/>
            <person name="Cheng J.F."/>
            <person name="Hugenholtz P."/>
            <person name="Woyke T."/>
            <person name="Wu D."/>
            <person name="Gehrich-Schroeter G."/>
            <person name="Schneider S."/>
            <person name="Pukall S.R."/>
            <person name="Klenk H.P."/>
            <person name="Eisen J.A."/>
        </authorList>
    </citation>
    <scope>NUCLEOTIDE SEQUENCE [LARGE SCALE GENOMIC DNA]</scope>
    <source>
        <strain evidence="11">DSM 15894 / CECT 5975 / LMG 20990 / XIL07</strain>
    </source>
</reference>
<evidence type="ECO:0000256" key="4">
    <source>
        <dbReference type="ARBA" id="ARBA00022692"/>
    </source>
</evidence>
<feature type="transmembrane region" description="Helical" evidence="7">
    <location>
        <begin position="152"/>
        <end position="175"/>
    </location>
</feature>
<evidence type="ECO:0000256" key="7">
    <source>
        <dbReference type="RuleBase" id="RU363032"/>
    </source>
</evidence>
<keyword evidence="6 7" id="KW-0472">Membrane</keyword>
<evidence type="ECO:0000256" key="6">
    <source>
        <dbReference type="ARBA" id="ARBA00023136"/>
    </source>
</evidence>
<dbReference type="KEGG" id="xce:Xcel_0919"/>
<dbReference type="PANTHER" id="PTHR43744">
    <property type="entry name" value="ABC TRANSPORTER PERMEASE PROTEIN MG189-RELATED-RELATED"/>
    <property type="match status" value="1"/>
</dbReference>
<feature type="domain" description="ABC transmembrane type-1" evidence="9">
    <location>
        <begin position="90"/>
        <end position="279"/>
    </location>
</feature>
<dbReference type="Gene3D" id="1.10.3720.10">
    <property type="entry name" value="MetI-like"/>
    <property type="match status" value="1"/>
</dbReference>
<dbReference type="Pfam" id="PF00528">
    <property type="entry name" value="BPD_transp_1"/>
    <property type="match status" value="1"/>
</dbReference>
<organism evidence="10 11">
    <name type="scientific">Xylanimonas cellulosilytica (strain DSM 15894 / JCM 12276 / CECT 5975 / KCTC 9989 / LMG 20990 / NBRC 107835 / XIL07)</name>
    <dbReference type="NCBI Taxonomy" id="446471"/>
    <lineage>
        <taxon>Bacteria</taxon>
        <taxon>Bacillati</taxon>
        <taxon>Actinomycetota</taxon>
        <taxon>Actinomycetes</taxon>
        <taxon>Micrococcales</taxon>
        <taxon>Promicromonosporaceae</taxon>
        <taxon>Xylanimonas</taxon>
    </lineage>
</organism>
<feature type="transmembrane region" description="Helical" evidence="7">
    <location>
        <begin position="258"/>
        <end position="279"/>
    </location>
</feature>
<evidence type="ECO:0000313" key="11">
    <source>
        <dbReference type="Proteomes" id="UP000002255"/>
    </source>
</evidence>
<feature type="compositionally biased region" description="Polar residues" evidence="8">
    <location>
        <begin position="1"/>
        <end position="10"/>
    </location>
</feature>
<dbReference type="PANTHER" id="PTHR43744:SF2">
    <property type="entry name" value="ARABINOOLIGOSACCHARIDES TRANSPORT SYSTEM PERMEASE PROTEIN ARAQ"/>
    <property type="match status" value="1"/>
</dbReference>
<proteinExistence type="inferred from homology"/>
<gene>
    <name evidence="10" type="ordered locus">Xcel_0919</name>
</gene>
<comment type="subcellular location">
    <subcellularLocation>
        <location evidence="1 7">Cell membrane</location>
        <topology evidence="1 7">Multi-pass membrane protein</topology>
    </subcellularLocation>
</comment>
<keyword evidence="3" id="KW-1003">Cell membrane</keyword>
<dbReference type="RefSeq" id="WP_012877692.1">
    <property type="nucleotide sequence ID" value="NC_013530.1"/>
</dbReference>
<name>D1BYA7_XYLCX</name>
<dbReference type="SUPFAM" id="SSF161098">
    <property type="entry name" value="MetI-like"/>
    <property type="match status" value="1"/>
</dbReference>
<keyword evidence="11" id="KW-1185">Reference proteome</keyword>
<evidence type="ECO:0000256" key="1">
    <source>
        <dbReference type="ARBA" id="ARBA00004651"/>
    </source>
</evidence>
<feature type="transmembrane region" description="Helical" evidence="7">
    <location>
        <begin position="213"/>
        <end position="230"/>
    </location>
</feature>
<sequence>MTDTATLPTPVSNPPTVPGARRGRRWSWRQVPGYAFLTLAALVSVFPLYFMVVSATNTSKDVLGSRLLPGGAFLDNLNKLLAAQDVGAAMWHSFVNASLTTVGALAVCAIAGYGFEVYHSRGKDIVMAVLLLAIMIPFAATMIPLFRMFAQLGLVNSTLAVILPAISTPFLILLFRQASRSFPHEILEAARLDGLNELAIFVRIYVPTMRSTFAAAFVITFMLAWNNFLWPKVILVDNAYQTMPMLISNLTAGYVTDYGVLMLAVLLATLPAVVIFLALQRAFAQGITGAVK</sequence>
<protein>
    <submittedName>
        <fullName evidence="10">Binding-protein-dependent transport systems inner membrane component</fullName>
    </submittedName>
</protein>
<feature type="transmembrane region" description="Helical" evidence="7">
    <location>
        <begin position="31"/>
        <end position="52"/>
    </location>
</feature>
<feature type="transmembrane region" description="Helical" evidence="7">
    <location>
        <begin position="125"/>
        <end position="146"/>
    </location>
</feature>
<evidence type="ECO:0000259" key="9">
    <source>
        <dbReference type="PROSITE" id="PS50928"/>
    </source>
</evidence>
<dbReference type="eggNOG" id="COG0395">
    <property type="taxonomic scope" value="Bacteria"/>
</dbReference>
<comment type="similarity">
    <text evidence="7">Belongs to the binding-protein-dependent transport system permease family.</text>
</comment>